<evidence type="ECO:0000313" key="1">
    <source>
        <dbReference type="EMBL" id="NYH93095.1"/>
    </source>
</evidence>
<reference evidence="1 2" key="1">
    <citation type="submission" date="2020-07" db="EMBL/GenBank/DDBJ databases">
        <title>Sequencing the genomes of 1000 actinobacteria strains.</title>
        <authorList>
            <person name="Klenk H.-P."/>
        </authorList>
    </citation>
    <scope>NUCLEOTIDE SEQUENCE [LARGE SCALE GENOMIC DNA]</scope>
    <source>
        <strain evidence="1 2">DSM 18448</strain>
    </source>
</reference>
<dbReference type="GO" id="GO:0016114">
    <property type="term" value="P:terpenoid biosynthetic process"/>
    <property type="evidence" value="ECO:0007669"/>
    <property type="project" value="UniProtKB-ARBA"/>
</dbReference>
<proteinExistence type="predicted"/>
<gene>
    <name evidence="1" type="ORF">F4554_005733</name>
</gene>
<dbReference type="InterPro" id="IPR008949">
    <property type="entry name" value="Isoprenoid_synthase_dom_sf"/>
</dbReference>
<name>A0A852ZLU2_9ACTN</name>
<dbReference type="AlphaFoldDB" id="A0A852ZLU2"/>
<keyword evidence="2" id="KW-1185">Reference proteome</keyword>
<evidence type="ECO:0000313" key="2">
    <source>
        <dbReference type="Proteomes" id="UP000579605"/>
    </source>
</evidence>
<dbReference type="CDD" id="cd00683">
    <property type="entry name" value="Trans_IPPS_HH"/>
    <property type="match status" value="1"/>
</dbReference>
<dbReference type="Pfam" id="PF00494">
    <property type="entry name" value="SQS_PSY"/>
    <property type="match status" value="1"/>
</dbReference>
<comment type="caution">
    <text evidence="1">The sequence shown here is derived from an EMBL/GenBank/DDBJ whole genome shotgun (WGS) entry which is preliminary data.</text>
</comment>
<dbReference type="GO" id="GO:0004311">
    <property type="term" value="F:geranylgeranyl diphosphate synthase activity"/>
    <property type="evidence" value="ECO:0007669"/>
    <property type="project" value="InterPro"/>
</dbReference>
<dbReference type="InterPro" id="IPR017827">
    <property type="entry name" value="HSQ_synthase_HpnC"/>
</dbReference>
<dbReference type="InterPro" id="IPR033904">
    <property type="entry name" value="Trans_IPPS_HH"/>
</dbReference>
<dbReference type="Gene3D" id="1.10.600.10">
    <property type="entry name" value="Farnesyl Diphosphate Synthase"/>
    <property type="match status" value="1"/>
</dbReference>
<dbReference type="SUPFAM" id="SSF48576">
    <property type="entry name" value="Terpenoid synthases"/>
    <property type="match status" value="1"/>
</dbReference>
<dbReference type="RefSeq" id="WP_179790606.1">
    <property type="nucleotide sequence ID" value="NZ_BAAARR010000031.1"/>
</dbReference>
<dbReference type="GO" id="GO:0051996">
    <property type="term" value="F:squalene synthase [NAD(P)H] activity"/>
    <property type="evidence" value="ECO:0007669"/>
    <property type="project" value="InterPro"/>
</dbReference>
<sequence length="309" mass="34119">MSDRPDSLHNADGPAIARFGLGGADNAVDPWSKAAAENFPVALRVVPVRIRQDLEAVYRYTRHVHDIGDESPADRSAVLERLAGIEADVRALYHGDPVNDPVVADLASLVARQRIPADPLLRLVEANRRDQRVHRYDTFADLLDHCHYSADPVGELVLLVFGRATAERVRRSNQICTALQLLEHWQDVGEDYRQGRIYLPREDLRAFTVGEEELGQPRASEALRALIAFETARARNLLEAGAPLLGTLSGWARVSLAGYVAGGRATCSALRRADYDPLRRVPRPTSPVIAGAWLRSMFGSRRTPAGRRG</sequence>
<accession>A0A852ZLU2</accession>
<protein>
    <submittedName>
        <fullName evidence="1">Squalene synthase HpnC</fullName>
    </submittedName>
</protein>
<dbReference type="Proteomes" id="UP000579605">
    <property type="component" value="Unassembled WGS sequence"/>
</dbReference>
<organism evidence="1 2">
    <name type="scientific">Actinopolymorpha rutila</name>
    <dbReference type="NCBI Taxonomy" id="446787"/>
    <lineage>
        <taxon>Bacteria</taxon>
        <taxon>Bacillati</taxon>
        <taxon>Actinomycetota</taxon>
        <taxon>Actinomycetes</taxon>
        <taxon>Propionibacteriales</taxon>
        <taxon>Actinopolymorphaceae</taxon>
        <taxon>Actinopolymorpha</taxon>
    </lineage>
</organism>
<dbReference type="InterPro" id="IPR002060">
    <property type="entry name" value="Squ/phyt_synthse"/>
</dbReference>
<dbReference type="NCBIfam" id="TIGR03464">
    <property type="entry name" value="HpnC"/>
    <property type="match status" value="1"/>
</dbReference>
<dbReference type="PANTHER" id="PTHR31480">
    <property type="entry name" value="BIFUNCTIONAL LYCOPENE CYCLASE/PHYTOENE SYNTHASE"/>
    <property type="match status" value="1"/>
</dbReference>
<dbReference type="EMBL" id="JACBZH010000001">
    <property type="protein sequence ID" value="NYH93095.1"/>
    <property type="molecule type" value="Genomic_DNA"/>
</dbReference>